<dbReference type="Proteomes" id="UP001066276">
    <property type="component" value="Chromosome 12"/>
</dbReference>
<organism evidence="1 2">
    <name type="scientific">Pleurodeles waltl</name>
    <name type="common">Iberian ribbed newt</name>
    <dbReference type="NCBI Taxonomy" id="8319"/>
    <lineage>
        <taxon>Eukaryota</taxon>
        <taxon>Metazoa</taxon>
        <taxon>Chordata</taxon>
        <taxon>Craniata</taxon>
        <taxon>Vertebrata</taxon>
        <taxon>Euteleostomi</taxon>
        <taxon>Amphibia</taxon>
        <taxon>Batrachia</taxon>
        <taxon>Caudata</taxon>
        <taxon>Salamandroidea</taxon>
        <taxon>Salamandridae</taxon>
        <taxon>Pleurodelinae</taxon>
        <taxon>Pleurodeles</taxon>
    </lineage>
</organism>
<proteinExistence type="predicted"/>
<name>A0AAV7L3N4_PLEWA</name>
<comment type="caution">
    <text evidence="1">The sequence shown here is derived from an EMBL/GenBank/DDBJ whole genome shotgun (WGS) entry which is preliminary data.</text>
</comment>
<gene>
    <name evidence="1" type="ORF">NDU88_005655</name>
</gene>
<dbReference type="EMBL" id="JANPWB010000016">
    <property type="protein sequence ID" value="KAJ1085524.1"/>
    <property type="molecule type" value="Genomic_DNA"/>
</dbReference>
<reference evidence="1" key="1">
    <citation type="journal article" date="2022" name="bioRxiv">
        <title>Sequencing and chromosome-scale assembly of the giantPleurodeles waltlgenome.</title>
        <authorList>
            <person name="Brown T."/>
            <person name="Elewa A."/>
            <person name="Iarovenko S."/>
            <person name="Subramanian E."/>
            <person name="Araus A.J."/>
            <person name="Petzold A."/>
            <person name="Susuki M."/>
            <person name="Suzuki K.-i.T."/>
            <person name="Hayashi T."/>
            <person name="Toyoda A."/>
            <person name="Oliveira C."/>
            <person name="Osipova E."/>
            <person name="Leigh N.D."/>
            <person name="Simon A."/>
            <person name="Yun M.H."/>
        </authorList>
    </citation>
    <scope>NUCLEOTIDE SEQUENCE</scope>
    <source>
        <strain evidence="1">20211129_DDA</strain>
        <tissue evidence="1">Liver</tissue>
    </source>
</reference>
<evidence type="ECO:0000313" key="1">
    <source>
        <dbReference type="EMBL" id="KAJ1085524.1"/>
    </source>
</evidence>
<keyword evidence="2" id="KW-1185">Reference proteome</keyword>
<protein>
    <submittedName>
        <fullName evidence="1">Uncharacterized protein</fullName>
    </submittedName>
</protein>
<evidence type="ECO:0000313" key="2">
    <source>
        <dbReference type="Proteomes" id="UP001066276"/>
    </source>
</evidence>
<accession>A0AAV7L3N4</accession>
<dbReference type="AlphaFoldDB" id="A0AAV7L3N4"/>
<sequence>MKFLPVSRCSCACESLQLLSLTRDGSHHRVRVALRPSDGTCQICAAGRGAPWAQPGTDTPLEPAARHRAWLVNKMPAPQIPAVRGVHTGHELRALCRPPPRPGLKDAGALPAASGRCLVSGTICRLFSAYQPNPPSACY</sequence>